<evidence type="ECO:0000313" key="1">
    <source>
        <dbReference type="EMBL" id="KAH9522776.1"/>
    </source>
</evidence>
<reference evidence="1" key="1">
    <citation type="submission" date="2013-05" db="EMBL/GenBank/DDBJ databases">
        <authorList>
            <person name="Yim A.K.Y."/>
            <person name="Chan T.F."/>
            <person name="Ji K.M."/>
            <person name="Liu X.Y."/>
            <person name="Zhou J.W."/>
            <person name="Li R.Q."/>
            <person name="Yang K.Y."/>
            <person name="Li J."/>
            <person name="Li M."/>
            <person name="Law P.T.W."/>
            <person name="Wu Y.L."/>
            <person name="Cai Z.L."/>
            <person name="Qin H."/>
            <person name="Bao Y."/>
            <person name="Leung R.K.K."/>
            <person name="Ng P.K.S."/>
            <person name="Zou J."/>
            <person name="Zhong X.J."/>
            <person name="Ran P.X."/>
            <person name="Zhong N.S."/>
            <person name="Liu Z.G."/>
            <person name="Tsui S.K.W."/>
        </authorList>
    </citation>
    <scope>NUCLEOTIDE SEQUENCE</scope>
    <source>
        <strain evidence="1">Derf</strain>
        <tissue evidence="1">Whole organism</tissue>
    </source>
</reference>
<proteinExistence type="predicted"/>
<evidence type="ECO:0000313" key="2">
    <source>
        <dbReference type="Proteomes" id="UP000790347"/>
    </source>
</evidence>
<dbReference type="Proteomes" id="UP000790347">
    <property type="component" value="Unassembled WGS sequence"/>
</dbReference>
<protein>
    <submittedName>
        <fullName evidence="1">Uncharacterized protein</fullName>
    </submittedName>
</protein>
<accession>A0A922L720</accession>
<reference evidence="1" key="2">
    <citation type="journal article" date="2022" name="Res Sq">
        <title>Comparative Genomics Reveals Insights into the Divergent Evolution of Astigmatic Mites and Household Pest Adaptations.</title>
        <authorList>
            <person name="Xiong Q."/>
            <person name="Wan A.T.-Y."/>
            <person name="Liu X.-Y."/>
            <person name="Fung C.S.-H."/>
            <person name="Xiao X."/>
            <person name="Malainual N."/>
            <person name="Hou J."/>
            <person name="Wang L."/>
            <person name="Wang M."/>
            <person name="Yang K."/>
            <person name="Cui Y."/>
            <person name="Leung E."/>
            <person name="Nong W."/>
            <person name="Shin S.-K."/>
            <person name="Au S."/>
            <person name="Jeong K.Y."/>
            <person name="Chew F.T."/>
            <person name="Hui J."/>
            <person name="Leung T.F."/>
            <person name="Tungtrongchitr A."/>
            <person name="Zhong N."/>
            <person name="Liu Z."/>
            <person name="Tsui S."/>
        </authorList>
    </citation>
    <scope>NUCLEOTIDE SEQUENCE</scope>
    <source>
        <strain evidence="1">Derf</strain>
        <tissue evidence="1">Whole organism</tissue>
    </source>
</reference>
<dbReference type="AlphaFoldDB" id="A0A922L720"/>
<gene>
    <name evidence="1" type="ORF">DERF_006336</name>
</gene>
<sequence length="84" mass="9888">MIQIQTLCIGKWWTTFNFIYIVYYHQKVYRSTLAWLPIKRIVINVGFVRTNPVNVRIDSVCAIGLSEWPFTLALRNNIPRSDIT</sequence>
<name>A0A922L720_DERFA</name>
<dbReference type="EMBL" id="ASGP02000002">
    <property type="protein sequence ID" value="KAH9522776.1"/>
    <property type="molecule type" value="Genomic_DNA"/>
</dbReference>
<keyword evidence="2" id="KW-1185">Reference proteome</keyword>
<organism evidence="1 2">
    <name type="scientific">Dermatophagoides farinae</name>
    <name type="common">American house dust mite</name>
    <dbReference type="NCBI Taxonomy" id="6954"/>
    <lineage>
        <taxon>Eukaryota</taxon>
        <taxon>Metazoa</taxon>
        <taxon>Ecdysozoa</taxon>
        <taxon>Arthropoda</taxon>
        <taxon>Chelicerata</taxon>
        <taxon>Arachnida</taxon>
        <taxon>Acari</taxon>
        <taxon>Acariformes</taxon>
        <taxon>Sarcoptiformes</taxon>
        <taxon>Astigmata</taxon>
        <taxon>Psoroptidia</taxon>
        <taxon>Analgoidea</taxon>
        <taxon>Pyroglyphidae</taxon>
        <taxon>Dermatophagoidinae</taxon>
        <taxon>Dermatophagoides</taxon>
    </lineage>
</organism>
<comment type="caution">
    <text evidence="1">The sequence shown here is derived from an EMBL/GenBank/DDBJ whole genome shotgun (WGS) entry which is preliminary data.</text>
</comment>